<name>A0A382CQS7_9ZZZZ</name>
<gene>
    <name evidence="2" type="ORF">METZ01_LOCUS181372</name>
</gene>
<dbReference type="EMBL" id="UINC01035698">
    <property type="protein sequence ID" value="SVB28518.1"/>
    <property type="molecule type" value="Genomic_DNA"/>
</dbReference>
<evidence type="ECO:0000313" key="2">
    <source>
        <dbReference type="EMBL" id="SVB28518.1"/>
    </source>
</evidence>
<sequence>VALCAAWQDLITLLETLPQHGRGLETSNIDECPTYGNADNDQ</sequence>
<organism evidence="2">
    <name type="scientific">marine metagenome</name>
    <dbReference type="NCBI Taxonomy" id="408172"/>
    <lineage>
        <taxon>unclassified sequences</taxon>
        <taxon>metagenomes</taxon>
        <taxon>ecological metagenomes</taxon>
    </lineage>
</organism>
<accession>A0A382CQS7</accession>
<protein>
    <submittedName>
        <fullName evidence="2">Uncharacterized protein</fullName>
    </submittedName>
</protein>
<feature type="region of interest" description="Disordered" evidence="1">
    <location>
        <begin position="23"/>
        <end position="42"/>
    </location>
</feature>
<dbReference type="AlphaFoldDB" id="A0A382CQS7"/>
<evidence type="ECO:0000256" key="1">
    <source>
        <dbReference type="SAM" id="MobiDB-lite"/>
    </source>
</evidence>
<proteinExistence type="predicted"/>
<feature type="non-terminal residue" evidence="2">
    <location>
        <position position="1"/>
    </location>
</feature>
<reference evidence="2" key="1">
    <citation type="submission" date="2018-05" db="EMBL/GenBank/DDBJ databases">
        <authorList>
            <person name="Lanie J.A."/>
            <person name="Ng W.-L."/>
            <person name="Kazmierczak K.M."/>
            <person name="Andrzejewski T.M."/>
            <person name="Davidsen T.M."/>
            <person name="Wayne K.J."/>
            <person name="Tettelin H."/>
            <person name="Glass J.I."/>
            <person name="Rusch D."/>
            <person name="Podicherti R."/>
            <person name="Tsui H.-C.T."/>
            <person name="Winkler M.E."/>
        </authorList>
    </citation>
    <scope>NUCLEOTIDE SEQUENCE</scope>
</reference>